<name>A0A2P2JXF6_RHIMU</name>
<sequence>MKIILVSFVFFFFLSHIFPETKQK</sequence>
<organism evidence="1">
    <name type="scientific">Rhizophora mucronata</name>
    <name type="common">Asiatic mangrove</name>
    <dbReference type="NCBI Taxonomy" id="61149"/>
    <lineage>
        <taxon>Eukaryota</taxon>
        <taxon>Viridiplantae</taxon>
        <taxon>Streptophyta</taxon>
        <taxon>Embryophyta</taxon>
        <taxon>Tracheophyta</taxon>
        <taxon>Spermatophyta</taxon>
        <taxon>Magnoliopsida</taxon>
        <taxon>eudicotyledons</taxon>
        <taxon>Gunneridae</taxon>
        <taxon>Pentapetalae</taxon>
        <taxon>rosids</taxon>
        <taxon>fabids</taxon>
        <taxon>Malpighiales</taxon>
        <taxon>Rhizophoraceae</taxon>
        <taxon>Rhizophora</taxon>
    </lineage>
</organism>
<reference evidence="1" key="1">
    <citation type="submission" date="2018-02" db="EMBL/GenBank/DDBJ databases">
        <title>Rhizophora mucronata_Transcriptome.</title>
        <authorList>
            <person name="Meera S.P."/>
            <person name="Sreeshan A."/>
            <person name="Augustine A."/>
        </authorList>
    </citation>
    <scope>NUCLEOTIDE SEQUENCE</scope>
    <source>
        <tissue evidence="1">Leaf</tissue>
    </source>
</reference>
<protein>
    <submittedName>
        <fullName evidence="1">Uncharacterized protein</fullName>
    </submittedName>
</protein>
<accession>A0A2P2JXF6</accession>
<dbReference type="AlphaFoldDB" id="A0A2P2JXF6"/>
<evidence type="ECO:0000313" key="1">
    <source>
        <dbReference type="EMBL" id="MBW98136.1"/>
    </source>
</evidence>
<proteinExistence type="predicted"/>
<dbReference type="EMBL" id="GGEC01017653">
    <property type="protein sequence ID" value="MBW98136.1"/>
    <property type="molecule type" value="Transcribed_RNA"/>
</dbReference>